<accession>F0I1W2</accession>
<organism evidence="2 3">
    <name type="scientific">Streptococcus sanguinis SK72</name>
    <dbReference type="NCBI Taxonomy" id="888809"/>
    <lineage>
        <taxon>Bacteria</taxon>
        <taxon>Bacillati</taxon>
        <taxon>Bacillota</taxon>
        <taxon>Bacilli</taxon>
        <taxon>Lactobacillales</taxon>
        <taxon>Streptococcaceae</taxon>
        <taxon>Streptococcus</taxon>
    </lineage>
</organism>
<feature type="transmembrane region" description="Helical" evidence="1">
    <location>
        <begin position="52"/>
        <end position="70"/>
    </location>
</feature>
<sequence>MFVGYQSLISKQKKLTDISKFVKLIWYIMSSKGDVMNKITIQSPDGSKVKTLSPSYSITTFLFSFFVPLFRKDWKYFGIILGSFCALLVIAVLFIPEDLLKPTGTAFNFFWTFFYNRFWIKDRVFNDGWLPVDEESRSLLKKTFPNMP</sequence>
<dbReference type="EMBL" id="AEXV01000007">
    <property type="protein sequence ID" value="EGD29421.1"/>
    <property type="molecule type" value="Genomic_DNA"/>
</dbReference>
<keyword evidence="1" id="KW-0812">Transmembrane</keyword>
<dbReference type="PATRIC" id="fig|888809.3.peg.916"/>
<comment type="caution">
    <text evidence="2">The sequence shown here is derived from an EMBL/GenBank/DDBJ whole genome shotgun (WGS) entry which is preliminary data.</text>
</comment>
<evidence type="ECO:0000256" key="1">
    <source>
        <dbReference type="SAM" id="Phobius"/>
    </source>
</evidence>
<proteinExistence type="predicted"/>
<keyword evidence="1" id="KW-0472">Membrane</keyword>
<evidence type="ECO:0000313" key="2">
    <source>
        <dbReference type="EMBL" id="EGD29421.1"/>
    </source>
</evidence>
<dbReference type="AlphaFoldDB" id="F0I1W2"/>
<gene>
    <name evidence="2" type="ORF">HMPREF9381_0934</name>
</gene>
<dbReference type="HOGENOM" id="CLU_128682_1_0_9"/>
<protein>
    <submittedName>
        <fullName evidence="2">Uncharacterized protein</fullName>
    </submittedName>
</protein>
<evidence type="ECO:0000313" key="3">
    <source>
        <dbReference type="Proteomes" id="UP000003332"/>
    </source>
</evidence>
<dbReference type="Proteomes" id="UP000003332">
    <property type="component" value="Unassembled WGS sequence"/>
</dbReference>
<name>F0I1W2_STRSA</name>
<keyword evidence="1" id="KW-1133">Transmembrane helix</keyword>
<feature type="transmembrane region" description="Helical" evidence="1">
    <location>
        <begin position="76"/>
        <end position="95"/>
    </location>
</feature>
<reference evidence="2 3" key="1">
    <citation type="submission" date="2011-02" db="EMBL/GenBank/DDBJ databases">
        <authorList>
            <person name="Muzny D."/>
            <person name="Qin X."/>
            <person name="Deng J."/>
            <person name="Jiang H."/>
            <person name="Liu Y."/>
            <person name="Qu J."/>
            <person name="Song X.-Z."/>
            <person name="Zhang L."/>
            <person name="Thornton R."/>
            <person name="Coyle M."/>
            <person name="Francisco L."/>
            <person name="Jackson L."/>
            <person name="Javaid M."/>
            <person name="Korchina V."/>
            <person name="Kovar C."/>
            <person name="Mata R."/>
            <person name="Mathew T."/>
            <person name="Ngo R."/>
            <person name="Nguyen L."/>
            <person name="Nguyen N."/>
            <person name="Okwuonu G."/>
            <person name="Ongeri F."/>
            <person name="Pham C."/>
            <person name="Simmons D."/>
            <person name="Wilczek-Boney K."/>
            <person name="Hale W."/>
            <person name="Jakkamsetti A."/>
            <person name="Pham P."/>
            <person name="Ruth R."/>
            <person name="San Lucas F."/>
            <person name="Warren J."/>
            <person name="Zhang J."/>
            <person name="Zhao Z."/>
            <person name="Zhou C."/>
            <person name="Zhu D."/>
            <person name="Lee S."/>
            <person name="Bess C."/>
            <person name="Blankenburg K."/>
            <person name="Forbes L."/>
            <person name="Fu Q."/>
            <person name="Gubbala S."/>
            <person name="Hirani K."/>
            <person name="Jayaseelan J.C."/>
            <person name="Lara F."/>
            <person name="Munidasa M."/>
            <person name="Palculict T."/>
            <person name="Patil S."/>
            <person name="Pu L.-L."/>
            <person name="Saada N."/>
            <person name="Tang L."/>
            <person name="Weissenberger G."/>
            <person name="Zhu Y."/>
            <person name="Hemphill L."/>
            <person name="Shang Y."/>
            <person name="Youmans B."/>
            <person name="Ayvaz T."/>
            <person name="Ross M."/>
            <person name="Santibanez J."/>
            <person name="Aqrawi P."/>
            <person name="Gross S."/>
            <person name="Joshi V."/>
            <person name="Fowler G."/>
            <person name="Nazareth L."/>
            <person name="Reid J."/>
            <person name="Worley K."/>
            <person name="Petrosino J."/>
            <person name="Highlander S."/>
            <person name="Gibbs R."/>
        </authorList>
    </citation>
    <scope>NUCLEOTIDE SEQUENCE [LARGE SCALE GENOMIC DNA]</scope>
    <source>
        <strain evidence="2 3">SK72</strain>
    </source>
</reference>